<evidence type="ECO:0000256" key="3">
    <source>
        <dbReference type="ARBA" id="ARBA00022448"/>
    </source>
</evidence>
<accession>A0A4R2MXR8</accession>
<evidence type="ECO:0000313" key="18">
    <source>
        <dbReference type="EMBL" id="TCP12264.1"/>
    </source>
</evidence>
<comment type="caution">
    <text evidence="18">The sequence shown here is derived from an EMBL/GenBank/DDBJ whole genome shotgun (WGS) entry which is preliminary data.</text>
</comment>
<proteinExistence type="inferred from homology"/>
<keyword evidence="3 12" id="KW-0813">Transport</keyword>
<dbReference type="GO" id="GO:0009279">
    <property type="term" value="C:cell outer membrane"/>
    <property type="evidence" value="ECO:0007669"/>
    <property type="project" value="UniProtKB-SubCell"/>
</dbReference>
<evidence type="ECO:0000256" key="13">
    <source>
        <dbReference type="PROSITE-ProRule" id="PRU10144"/>
    </source>
</evidence>
<evidence type="ECO:0000256" key="6">
    <source>
        <dbReference type="ARBA" id="ARBA00022729"/>
    </source>
</evidence>
<dbReference type="InterPro" id="IPR010949">
    <property type="entry name" value="TonB_Hb/transfer/lactofer_rcpt"/>
</dbReference>
<dbReference type="PANTHER" id="PTHR30069">
    <property type="entry name" value="TONB-DEPENDENT OUTER MEMBRANE RECEPTOR"/>
    <property type="match status" value="1"/>
</dbReference>
<evidence type="ECO:0000256" key="1">
    <source>
        <dbReference type="ARBA" id="ARBA00004571"/>
    </source>
</evidence>
<dbReference type="InterPro" id="IPR039426">
    <property type="entry name" value="TonB-dep_rcpt-like"/>
</dbReference>
<sequence length="1044" mass="120144">MLIIDKKILKLSSITLALFSYSGFIQAEIEKMTELETISVSAQQQLENIRNKKVAETVKTSELLKRQQVQDTRDLVRYETGVTVVETGRFGASGYAIRGVDENRVAITIDGLHQAEALSSQGFKELFEGYGNFNNRRNGVEIETLKQVKINKGANSVKVGSGALGGSVMFETKDARDFLLDKDSFYSIKGGLSSADEQAFHSHTFAGRYKYFDLLAIYTHRNQHELQNFGYDNYDRNIFGKEREKADPYHIQKESTLIKIGFQPNEENRLSFTFDGYTNESKGHDYSYTLTPKAISQYGQDNFVDIVGQRYTHDISTRKNFAFTFENFTQTPFWDSVKVTYSNQKIKNRARTEEYCRGDKCQDVSNPLGLKISGAKVVDKYAKEFDIIGTSRGTKLQDSNEELHNTGYDSKSVNEYLFDCSVYDCSGSVTAYYEPKAINSKHLDIDNLLYIKKEIDLTKDKISFDVDKDGFDNNYNWITERQTHNLYVENKEYRGKKYKKIIAKNEFYSSYLGKNVETETNDIKIIVPGAKGYLERDWKERDLDTDTKQVNLDFQKYLQIKHTEHSLSYGGMYKETEKRMVNRQGYDATNPQWWADTYVKDCAEYGDAGNALKCPRVEEETSFLIPVKSKEGALYIANEIRFSDKVGFDLGYRYDRIKYKPNYITGVSPKIPDGMVEGLFIPLNQIDKYAPSPYRAEYNYDSNNPLYQKVLAEWKAKKEENDTNADRNITYFSQPKKFTHSSYAFGLNLDPSDYLRIQAKYSKGFRAPTHEELYFTFKHPDFTIKPNVDLKPEIAKTQEIAFTFHKNNSFITISGFRSDYKDFLDLQYLGVQRLSITSKSALDFDIYQNVNRQKASVKGFEINSLLSLGDISDRLSGFTLGWKFTKQKSKVFTDKDGYVSMNAIQPTTSIYSIGYASPDDKYGADIYVKQVSSKKAKDTYNMFWRNEQQLGDPINGKTVDDSSAHWLSNRYTTLDFIGYYRPIKNLTLRFGAYNITNQKYITWDSARSIRSFGTTNRVNKSDSLGINRFNAPGRNFRLSVEYIF</sequence>
<reference evidence="18 19" key="1">
    <citation type="submission" date="2019-03" db="EMBL/GenBank/DDBJ databases">
        <title>Genomic Encyclopedia of Type Strains, Phase IV (KMG-IV): sequencing the most valuable type-strain genomes for metagenomic binning, comparative biology and taxonomic classification.</title>
        <authorList>
            <person name="Goeker M."/>
        </authorList>
    </citation>
    <scope>NUCLEOTIDE SEQUENCE [LARGE SCALE GENOMIC DNA]</scope>
    <source>
        <strain evidence="18 19">DSM 28231</strain>
    </source>
</reference>
<keyword evidence="9 12" id="KW-0472">Membrane</keyword>
<dbReference type="Gene3D" id="2.170.130.10">
    <property type="entry name" value="TonB-dependent receptor, plug domain"/>
    <property type="match status" value="1"/>
</dbReference>
<dbReference type="InterPro" id="IPR036942">
    <property type="entry name" value="Beta-barrel_TonB_sf"/>
</dbReference>
<evidence type="ECO:0000256" key="7">
    <source>
        <dbReference type="ARBA" id="ARBA00022737"/>
    </source>
</evidence>
<keyword evidence="10 18" id="KW-0675">Receptor</keyword>
<keyword evidence="6 15" id="KW-0732">Signal</keyword>
<dbReference type="InterPro" id="IPR000531">
    <property type="entry name" value="Beta-barrel_TonB"/>
</dbReference>
<evidence type="ECO:0000256" key="11">
    <source>
        <dbReference type="ARBA" id="ARBA00023237"/>
    </source>
</evidence>
<keyword evidence="7" id="KW-0677">Repeat</keyword>
<evidence type="ECO:0000256" key="8">
    <source>
        <dbReference type="ARBA" id="ARBA00023077"/>
    </source>
</evidence>
<evidence type="ECO:0000256" key="10">
    <source>
        <dbReference type="ARBA" id="ARBA00023170"/>
    </source>
</evidence>
<keyword evidence="11 12" id="KW-0998">Cell outer membrane</keyword>
<dbReference type="SUPFAM" id="SSF56935">
    <property type="entry name" value="Porins"/>
    <property type="match status" value="1"/>
</dbReference>
<evidence type="ECO:0000256" key="9">
    <source>
        <dbReference type="ARBA" id="ARBA00023136"/>
    </source>
</evidence>
<dbReference type="GO" id="GO:0044718">
    <property type="term" value="P:siderophore transmembrane transport"/>
    <property type="evidence" value="ECO:0007669"/>
    <property type="project" value="TreeGrafter"/>
</dbReference>
<name>A0A4R2MXR8_9PAST</name>
<dbReference type="OrthoDB" id="9764669at2"/>
<keyword evidence="19" id="KW-1185">Reference proteome</keyword>
<dbReference type="RefSeq" id="WP_132023820.1">
    <property type="nucleotide sequence ID" value="NZ_CP016605.1"/>
</dbReference>
<dbReference type="PROSITE" id="PS52016">
    <property type="entry name" value="TONB_DEPENDENT_REC_3"/>
    <property type="match status" value="1"/>
</dbReference>
<feature type="short sequence motif" description="TonB C-terminal box" evidence="13">
    <location>
        <begin position="1027"/>
        <end position="1044"/>
    </location>
</feature>
<evidence type="ECO:0000256" key="14">
    <source>
        <dbReference type="RuleBase" id="RU003357"/>
    </source>
</evidence>
<dbReference type="InterPro" id="IPR012910">
    <property type="entry name" value="Plug_dom"/>
</dbReference>
<evidence type="ECO:0000259" key="16">
    <source>
        <dbReference type="Pfam" id="PF00593"/>
    </source>
</evidence>
<dbReference type="PROSITE" id="PS01156">
    <property type="entry name" value="TONB_DEPENDENT_REC_2"/>
    <property type="match status" value="1"/>
</dbReference>
<organism evidence="18 19">
    <name type="scientific">Bisgaardia hudsonensis</name>
    <dbReference type="NCBI Taxonomy" id="109472"/>
    <lineage>
        <taxon>Bacteria</taxon>
        <taxon>Pseudomonadati</taxon>
        <taxon>Pseudomonadota</taxon>
        <taxon>Gammaproteobacteria</taxon>
        <taxon>Pasteurellales</taxon>
        <taxon>Pasteurellaceae</taxon>
        <taxon>Bisgaardia</taxon>
    </lineage>
</organism>
<comment type="similarity">
    <text evidence="2">Belongs to the TonB-dependent receptor family. Hemoglobin/haptoglobin binding protein subfamily.</text>
</comment>
<protein>
    <submittedName>
        <fullName evidence="18">Hemoglobin/transferrin/lactoferrin receptor protein</fullName>
    </submittedName>
</protein>
<dbReference type="PANTHER" id="PTHR30069:SF29">
    <property type="entry name" value="HEMOGLOBIN AND HEMOGLOBIN-HAPTOGLOBIN-BINDING PROTEIN 1-RELATED"/>
    <property type="match status" value="1"/>
</dbReference>
<evidence type="ECO:0000256" key="12">
    <source>
        <dbReference type="PROSITE-ProRule" id="PRU01360"/>
    </source>
</evidence>
<dbReference type="AlphaFoldDB" id="A0A4R2MXR8"/>
<keyword evidence="4 12" id="KW-1134">Transmembrane beta strand</keyword>
<gene>
    <name evidence="18" type="ORF">EV697_10470</name>
</gene>
<dbReference type="EMBL" id="SLXI01000004">
    <property type="protein sequence ID" value="TCP12264.1"/>
    <property type="molecule type" value="Genomic_DNA"/>
</dbReference>
<dbReference type="InterPro" id="IPR010917">
    <property type="entry name" value="TonB_rcpt_CS"/>
</dbReference>
<feature type="domain" description="TonB-dependent receptor-like beta-barrel" evidence="16">
    <location>
        <begin position="459"/>
        <end position="995"/>
    </location>
</feature>
<dbReference type="Pfam" id="PF00593">
    <property type="entry name" value="TonB_dep_Rec_b-barrel"/>
    <property type="match status" value="1"/>
</dbReference>
<evidence type="ECO:0000256" key="2">
    <source>
        <dbReference type="ARBA" id="ARBA00008143"/>
    </source>
</evidence>
<evidence type="ECO:0000256" key="4">
    <source>
        <dbReference type="ARBA" id="ARBA00022452"/>
    </source>
</evidence>
<feature type="signal peptide" evidence="15">
    <location>
        <begin position="1"/>
        <end position="27"/>
    </location>
</feature>
<keyword evidence="8 14" id="KW-0798">TonB box</keyword>
<comment type="subcellular location">
    <subcellularLocation>
        <location evidence="1 12">Cell outer membrane</location>
        <topology evidence="1 12">Multi-pass membrane protein</topology>
    </subcellularLocation>
</comment>
<feature type="chain" id="PRO_5020707371" evidence="15">
    <location>
        <begin position="28"/>
        <end position="1044"/>
    </location>
</feature>
<evidence type="ECO:0000259" key="17">
    <source>
        <dbReference type="Pfam" id="PF07715"/>
    </source>
</evidence>
<dbReference type="GO" id="GO:0015344">
    <property type="term" value="F:siderophore uptake transmembrane transporter activity"/>
    <property type="evidence" value="ECO:0007669"/>
    <property type="project" value="TreeGrafter"/>
</dbReference>
<dbReference type="InterPro" id="IPR037066">
    <property type="entry name" value="Plug_dom_sf"/>
</dbReference>
<dbReference type="Proteomes" id="UP000294841">
    <property type="component" value="Unassembled WGS sequence"/>
</dbReference>
<evidence type="ECO:0000313" key="19">
    <source>
        <dbReference type="Proteomes" id="UP000294841"/>
    </source>
</evidence>
<dbReference type="Gene3D" id="2.40.170.20">
    <property type="entry name" value="TonB-dependent receptor, beta-barrel domain"/>
    <property type="match status" value="1"/>
</dbReference>
<keyword evidence="5 12" id="KW-0812">Transmembrane</keyword>
<dbReference type="Pfam" id="PF07715">
    <property type="entry name" value="Plug"/>
    <property type="match status" value="1"/>
</dbReference>
<evidence type="ECO:0000256" key="5">
    <source>
        <dbReference type="ARBA" id="ARBA00022692"/>
    </source>
</evidence>
<dbReference type="NCBIfam" id="TIGR01786">
    <property type="entry name" value="TonB-hemlactrns"/>
    <property type="match status" value="1"/>
</dbReference>
<evidence type="ECO:0000256" key="15">
    <source>
        <dbReference type="SAM" id="SignalP"/>
    </source>
</evidence>
<feature type="domain" description="TonB-dependent receptor plug" evidence="17">
    <location>
        <begin position="52"/>
        <end position="166"/>
    </location>
</feature>